<sequence>MSCKMVAIASIRHDSSMRFHRLRRRKKERERERHDMIGHGGVMNQMKCMLSLQTIDAILWTDSCYPFTPDPIKLEEESA</sequence>
<accession>A0A448WQF1</accession>
<proteinExistence type="predicted"/>
<gene>
    <name evidence="1" type="ORF">PXEA_LOCUS10995</name>
</gene>
<evidence type="ECO:0000313" key="1">
    <source>
        <dbReference type="EMBL" id="VEL17555.1"/>
    </source>
</evidence>
<name>A0A448WQF1_9PLAT</name>
<dbReference type="Proteomes" id="UP000784294">
    <property type="component" value="Unassembled WGS sequence"/>
</dbReference>
<evidence type="ECO:0000313" key="2">
    <source>
        <dbReference type="Proteomes" id="UP000784294"/>
    </source>
</evidence>
<keyword evidence="2" id="KW-1185">Reference proteome</keyword>
<comment type="caution">
    <text evidence="1">The sequence shown here is derived from an EMBL/GenBank/DDBJ whole genome shotgun (WGS) entry which is preliminary data.</text>
</comment>
<dbReference type="EMBL" id="CAAALY010033123">
    <property type="protein sequence ID" value="VEL17555.1"/>
    <property type="molecule type" value="Genomic_DNA"/>
</dbReference>
<dbReference type="AlphaFoldDB" id="A0A448WQF1"/>
<organism evidence="1 2">
    <name type="scientific">Protopolystoma xenopodis</name>
    <dbReference type="NCBI Taxonomy" id="117903"/>
    <lineage>
        <taxon>Eukaryota</taxon>
        <taxon>Metazoa</taxon>
        <taxon>Spiralia</taxon>
        <taxon>Lophotrochozoa</taxon>
        <taxon>Platyhelminthes</taxon>
        <taxon>Monogenea</taxon>
        <taxon>Polyopisthocotylea</taxon>
        <taxon>Polystomatidea</taxon>
        <taxon>Polystomatidae</taxon>
        <taxon>Protopolystoma</taxon>
    </lineage>
</organism>
<protein>
    <submittedName>
        <fullName evidence="1">Uncharacterized protein</fullName>
    </submittedName>
</protein>
<reference evidence="1" key="1">
    <citation type="submission" date="2018-11" db="EMBL/GenBank/DDBJ databases">
        <authorList>
            <consortium name="Pathogen Informatics"/>
        </authorList>
    </citation>
    <scope>NUCLEOTIDE SEQUENCE</scope>
</reference>